<dbReference type="PANTHER" id="PTHR10269">
    <property type="entry name" value="GDNF RECEPTOR ALPHA"/>
    <property type="match status" value="1"/>
</dbReference>
<evidence type="ECO:0000256" key="7">
    <source>
        <dbReference type="ARBA" id="ARBA00023180"/>
    </source>
</evidence>
<sequence length="1044" mass="112799">MSFGSVSDVEVLDTPEALLCQAVLDPKVPRVACSTVTVNKCLAALRTLQGFPYFQPTCLCREPHIDRECNTFHEFIFDHPCSFVQKNAGASPYAVHALPTCEYALRACESLPGCIALHTNFRDACMADGGVCRMTSSQQCLAAWIKLKMSPMFGCICPNDNQKQECTRIFEVVHQNPCVDELPVFNAPNLIVVTGTDSLGDDTFWSVMFPPNPPTSRPRPHVHHHTAPHHLSAPLPPALPPHRYSNRMVPSNVNGNAAPYYPPYLPPSVHVVTPEPLTPPPSLVYSAQTHNVLSVALPSSSTVEDNPLWSFPVNVLPRDNNSASLRRMDGGSLMNPLIAPPYSANPSGGGGILTSGRPLGTSVNALSPVAGDNSRAASVLGNWFTKTNQVPGLPAGSASAAASVAGDVEHSLSASRRDPAVLMHKTCQTSLVECLADRKCKRLMDGVLATCDATQCSQAACMDNLQKFYRNVDTKWAMDVAFCLCKRSSQTADACLAAQEQLHPTCARKPAGRVPLLCHRLAASCKQDASCSCLPPCNPDPSLPPCNTDPSLPPCNPDPSLPLCNPDPSLSPCNPDPSLPPCNPNTSLPPCNPNPSLPPCNPNPSLPPCNPDPTLLPGVAVESQTDYHRVMLKSLAPDVELTTNPDPSLPPYNPNPTLLPCVAVESQTDYHRVMLKSLAPDVELTTSPSIVYSPRLTTEILSEPVHQSGGSSQQARQGGGGSVVDDTENTWLPPPTLPPTTTTTRKPTTTTLPPNYCEKHYPSRNRADHIVEGGGKRFYTVSDPSCSELCLCHTGKQLVCNVLQCVEARPCETKVAIYIHAAPAFMAYRGECLCYSGNFICVRPEHTELKEGVNTEAMYDAGEGVFLYVGFSQAEEELLNPYTHLSVVDSVPRLQALLEEAAIAVNERRMTDEDVTESAPVSYCELTLQEQLSQNLIFRATLPALDEHRDNLTAAMLNREKNECMESLKIVAEKITDQHDDIRSDIVLSMFLLAEVHVNVPPVPAASEALQASLLLTSLLTSLLTAVSASWSLGRLSLLDFPTL</sequence>
<dbReference type="InterPro" id="IPR037193">
    <property type="entry name" value="GDNF_alpha"/>
</dbReference>
<dbReference type="AlphaFoldDB" id="A0A8B7NU01"/>
<feature type="domain" description="GDNF/GAS1" evidence="9">
    <location>
        <begin position="427"/>
        <end position="506"/>
    </location>
</feature>
<evidence type="ECO:0000313" key="11">
    <source>
        <dbReference type="RefSeq" id="XP_018017197.1"/>
    </source>
</evidence>
<dbReference type="SMART" id="SM00907">
    <property type="entry name" value="GDNF"/>
    <property type="match status" value="2"/>
</dbReference>
<evidence type="ECO:0000256" key="2">
    <source>
        <dbReference type="ARBA" id="ARBA00005961"/>
    </source>
</evidence>
<comment type="subcellular location">
    <subcellularLocation>
        <location evidence="1">Cell membrane</location>
    </subcellularLocation>
</comment>
<dbReference type="Pfam" id="PF25537">
    <property type="entry name" value="DUF7921"/>
    <property type="match status" value="1"/>
</dbReference>
<keyword evidence="3" id="KW-1003">Cell membrane</keyword>
<keyword evidence="5" id="KW-0472">Membrane</keyword>
<feature type="domain" description="GDNF/GAS1" evidence="9">
    <location>
        <begin position="101"/>
        <end position="178"/>
    </location>
</feature>
<evidence type="ECO:0000256" key="5">
    <source>
        <dbReference type="ARBA" id="ARBA00023136"/>
    </source>
</evidence>
<keyword evidence="10" id="KW-1185">Reference proteome</keyword>
<dbReference type="InterPro" id="IPR016017">
    <property type="entry name" value="GDNF/GAS1"/>
</dbReference>
<dbReference type="InterPro" id="IPR057681">
    <property type="entry name" value="DUF7921"/>
</dbReference>
<dbReference type="Pfam" id="PF02351">
    <property type="entry name" value="GDNF"/>
    <property type="match status" value="2"/>
</dbReference>
<evidence type="ECO:0000256" key="4">
    <source>
        <dbReference type="ARBA" id="ARBA00022729"/>
    </source>
</evidence>
<dbReference type="RefSeq" id="XP_018017197.1">
    <property type="nucleotide sequence ID" value="XM_018161708.1"/>
</dbReference>
<evidence type="ECO:0000256" key="1">
    <source>
        <dbReference type="ARBA" id="ARBA00004236"/>
    </source>
</evidence>
<evidence type="ECO:0000256" key="6">
    <source>
        <dbReference type="ARBA" id="ARBA00023170"/>
    </source>
</evidence>
<gene>
    <name evidence="11" type="primary">LOC108673827</name>
</gene>
<dbReference type="GeneID" id="108673827"/>
<evidence type="ECO:0000313" key="10">
    <source>
        <dbReference type="Proteomes" id="UP000694843"/>
    </source>
</evidence>
<feature type="compositionally biased region" description="Low complexity" evidence="8">
    <location>
        <begin position="707"/>
        <end position="716"/>
    </location>
</feature>
<dbReference type="InterPro" id="IPR003438">
    <property type="entry name" value="GDNF_rcpt"/>
</dbReference>
<accession>A0A8B7NU01</accession>
<keyword evidence="4" id="KW-0732">Signal</keyword>
<dbReference type="GO" id="GO:0007399">
    <property type="term" value="P:nervous system development"/>
    <property type="evidence" value="ECO:0007669"/>
    <property type="project" value="TreeGrafter"/>
</dbReference>
<evidence type="ECO:0000256" key="3">
    <source>
        <dbReference type="ARBA" id="ARBA00022475"/>
    </source>
</evidence>
<dbReference type="OrthoDB" id="6374728at2759"/>
<dbReference type="SUPFAM" id="SSF110035">
    <property type="entry name" value="GDNF receptor-like"/>
    <property type="match status" value="3"/>
</dbReference>
<dbReference type="Pfam" id="PF25868">
    <property type="entry name" value="Fn1_3"/>
    <property type="match status" value="1"/>
</dbReference>
<comment type="similarity">
    <text evidence="2">Belongs to the GDNFR family.</text>
</comment>
<reference evidence="11" key="1">
    <citation type="submission" date="2025-08" db="UniProtKB">
        <authorList>
            <consortium name="RefSeq"/>
        </authorList>
    </citation>
    <scope>IDENTIFICATION</scope>
    <source>
        <tissue evidence="11">Whole organism</tissue>
    </source>
</reference>
<dbReference type="GO" id="GO:0007169">
    <property type="term" value="P:cell surface receptor protein tyrosine kinase signaling pathway"/>
    <property type="evidence" value="ECO:0007669"/>
    <property type="project" value="UniProtKB-ARBA"/>
</dbReference>
<keyword evidence="7" id="KW-0325">Glycoprotein</keyword>
<dbReference type="OMA" id="WCECESE"/>
<proteinExistence type="inferred from homology"/>
<dbReference type="GO" id="GO:0009897">
    <property type="term" value="C:external side of plasma membrane"/>
    <property type="evidence" value="ECO:0007669"/>
    <property type="project" value="TreeGrafter"/>
</dbReference>
<evidence type="ECO:0000259" key="9">
    <source>
        <dbReference type="SMART" id="SM00907"/>
    </source>
</evidence>
<protein>
    <submittedName>
        <fullName evidence="11">Uncharacterized protein LOC108673827</fullName>
    </submittedName>
</protein>
<dbReference type="GO" id="GO:0038023">
    <property type="term" value="F:signaling receptor activity"/>
    <property type="evidence" value="ECO:0007669"/>
    <property type="project" value="InterPro"/>
</dbReference>
<dbReference type="KEGG" id="hazt:108673827"/>
<dbReference type="Proteomes" id="UP000694843">
    <property type="component" value="Unplaced"/>
</dbReference>
<dbReference type="PANTHER" id="PTHR10269:SF12">
    <property type="entry name" value="GLIAL CELL LINE-DERIVED NEUROTROPHIC FAMILY RECEPTOR-LIKE, ISOFORM E"/>
    <property type="match status" value="1"/>
</dbReference>
<feature type="region of interest" description="Disordered" evidence="8">
    <location>
        <begin position="704"/>
        <end position="758"/>
    </location>
</feature>
<dbReference type="InterPro" id="IPR059035">
    <property type="entry name" value="Fn1_3"/>
</dbReference>
<evidence type="ECO:0000256" key="8">
    <source>
        <dbReference type="SAM" id="MobiDB-lite"/>
    </source>
</evidence>
<keyword evidence="6" id="KW-0675">Receptor</keyword>
<feature type="compositionally biased region" description="Low complexity" evidence="8">
    <location>
        <begin position="739"/>
        <end position="754"/>
    </location>
</feature>
<name>A0A8B7NU01_HYAAZ</name>
<dbReference type="GO" id="GO:0043235">
    <property type="term" value="C:receptor complex"/>
    <property type="evidence" value="ECO:0007669"/>
    <property type="project" value="TreeGrafter"/>
</dbReference>
<organism evidence="10 11">
    <name type="scientific">Hyalella azteca</name>
    <name type="common">Amphipod</name>
    <dbReference type="NCBI Taxonomy" id="294128"/>
    <lineage>
        <taxon>Eukaryota</taxon>
        <taxon>Metazoa</taxon>
        <taxon>Ecdysozoa</taxon>
        <taxon>Arthropoda</taxon>
        <taxon>Crustacea</taxon>
        <taxon>Multicrustacea</taxon>
        <taxon>Malacostraca</taxon>
        <taxon>Eumalacostraca</taxon>
        <taxon>Peracarida</taxon>
        <taxon>Amphipoda</taxon>
        <taxon>Senticaudata</taxon>
        <taxon>Talitrida</taxon>
        <taxon>Talitroidea</taxon>
        <taxon>Hyalellidae</taxon>
        <taxon>Hyalella</taxon>
    </lineage>
</organism>